<evidence type="ECO:0000259" key="5">
    <source>
        <dbReference type="PROSITE" id="PS50113"/>
    </source>
</evidence>
<dbReference type="PROSITE" id="PS50113">
    <property type="entry name" value="PAC"/>
    <property type="match status" value="1"/>
</dbReference>
<evidence type="ECO:0000256" key="2">
    <source>
        <dbReference type="ARBA" id="ARBA00022643"/>
    </source>
</evidence>
<dbReference type="GO" id="GO:0005634">
    <property type="term" value="C:nucleus"/>
    <property type="evidence" value="ECO:0007669"/>
    <property type="project" value="TreeGrafter"/>
</dbReference>
<dbReference type="InterPro" id="IPR035965">
    <property type="entry name" value="PAS-like_dom_sf"/>
</dbReference>
<dbReference type="InterPro" id="IPR000700">
    <property type="entry name" value="PAS-assoc_C"/>
</dbReference>
<feature type="compositionally biased region" description="Low complexity" evidence="4">
    <location>
        <begin position="464"/>
        <end position="476"/>
    </location>
</feature>
<feature type="compositionally biased region" description="Basic and acidic residues" evidence="4">
    <location>
        <begin position="652"/>
        <end position="669"/>
    </location>
</feature>
<dbReference type="OrthoDB" id="447251at2759"/>
<organism evidence="6 7">
    <name type="scientific">Pseudocercospora fuligena</name>
    <dbReference type="NCBI Taxonomy" id="685502"/>
    <lineage>
        <taxon>Eukaryota</taxon>
        <taxon>Fungi</taxon>
        <taxon>Dikarya</taxon>
        <taxon>Ascomycota</taxon>
        <taxon>Pezizomycotina</taxon>
        <taxon>Dothideomycetes</taxon>
        <taxon>Dothideomycetidae</taxon>
        <taxon>Mycosphaerellales</taxon>
        <taxon>Mycosphaerellaceae</taxon>
        <taxon>Pseudocercospora</taxon>
    </lineage>
</organism>
<keyword evidence="1" id="KW-0285">Flavoprotein</keyword>
<evidence type="ECO:0000256" key="1">
    <source>
        <dbReference type="ARBA" id="ARBA00022630"/>
    </source>
</evidence>
<feature type="region of interest" description="Disordered" evidence="4">
    <location>
        <begin position="652"/>
        <end position="687"/>
    </location>
</feature>
<dbReference type="AlphaFoldDB" id="A0A8H6VC32"/>
<dbReference type="InterPro" id="IPR000014">
    <property type="entry name" value="PAS"/>
</dbReference>
<dbReference type="EMBL" id="JABCIY010000342">
    <property type="protein sequence ID" value="KAF7185172.1"/>
    <property type="molecule type" value="Genomic_DNA"/>
</dbReference>
<feature type="region of interest" description="Disordered" evidence="4">
    <location>
        <begin position="111"/>
        <end position="152"/>
    </location>
</feature>
<dbReference type="SUPFAM" id="SSF55785">
    <property type="entry name" value="PYP-like sensor domain (PAS domain)"/>
    <property type="match status" value="1"/>
</dbReference>
<feature type="compositionally biased region" description="Polar residues" evidence="4">
    <location>
        <begin position="452"/>
        <end position="463"/>
    </location>
</feature>
<keyword evidence="2" id="KW-0288">FMN</keyword>
<keyword evidence="3" id="KW-0157">Chromophore</keyword>
<protein>
    <submittedName>
        <fullName evidence="6">Phototropin-2</fullName>
    </submittedName>
</protein>
<feature type="compositionally biased region" description="Basic and acidic residues" evidence="4">
    <location>
        <begin position="52"/>
        <end position="63"/>
    </location>
</feature>
<evidence type="ECO:0000256" key="4">
    <source>
        <dbReference type="SAM" id="MobiDB-lite"/>
    </source>
</evidence>
<feature type="region of interest" description="Disordered" evidence="4">
    <location>
        <begin position="1"/>
        <end position="98"/>
    </location>
</feature>
<evidence type="ECO:0000313" key="7">
    <source>
        <dbReference type="Proteomes" id="UP000660729"/>
    </source>
</evidence>
<sequence>MGDAQSPSKDESNESASSSGENVNPKKVPSLRRRSGFAENMSSLRVVNASPETERRQRLKELDFDSPTSPRPESEAKDFAPSADEMEADLSSRAASPTPASVFDDIAEEPEEGLTENTAAGSGDGYNLESPGDEEDAYNLKPPPASKVHNDQPDTEELSVRFFSSDHLDFILRDYGLALRFIRFLQTYRPQHADMLKRYVEAKKAMGAIEYANSVANHLKPPSGYPPMVAASVDQRFEDHAKSMVEALTDEALPAYLTYRLTATVTDTLVKEITGNSSPIMHELIPSLAEVYCLTDPSKKDNPIVYASEEFYNITQYTPEFTIGRNCRFLQGPNSSTSAVRRLISALSRGEECCETILNYKRDGTPFMNLLMLAPLYDNKGEVRYFLGAQIDVSSLIDRGRGLESFAQLLAQDRQGKRAAGYGVYKESGRDPKVVLGDLGQLLSEEEAEIITNRTSNRNTPGPSSMSSMRSSTSKASHARPKSSRVILGVDTTPRDLWPSANLGSNGRLPGVYQNYLLVRPYPSLRITFTSPSLRIPGLLQTKLLDRIGGPSTIREGLEEALSRGTGVTAKVTWLTSPNQPNAELHGGPTRWLHCTPLLGSDERVGVWMIVIVEDENVTGSLRKNRSQTSLRDSERGAQRYTSSKLYADYLRREGRSESVKGKEKERPGTQESMSTRGQMDEKFRDF</sequence>
<feature type="domain" description="PAC" evidence="5">
    <location>
        <begin position="352"/>
        <end position="405"/>
    </location>
</feature>
<keyword evidence="7" id="KW-1185">Reference proteome</keyword>
<comment type="caution">
    <text evidence="6">The sequence shown here is derived from an EMBL/GenBank/DDBJ whole genome shotgun (WGS) entry which is preliminary data.</text>
</comment>
<dbReference type="CDD" id="cd00130">
    <property type="entry name" value="PAS"/>
    <property type="match status" value="1"/>
</dbReference>
<evidence type="ECO:0000256" key="3">
    <source>
        <dbReference type="ARBA" id="ARBA00022991"/>
    </source>
</evidence>
<evidence type="ECO:0000313" key="6">
    <source>
        <dbReference type="EMBL" id="KAF7185172.1"/>
    </source>
</evidence>
<accession>A0A8H6VC32</accession>
<dbReference type="PANTHER" id="PTHR47429:SF9">
    <property type="entry name" value="PAS DOMAIN-CONTAINING PROTEIN"/>
    <property type="match status" value="1"/>
</dbReference>
<name>A0A8H6VC32_9PEZI</name>
<dbReference type="Proteomes" id="UP000660729">
    <property type="component" value="Unassembled WGS sequence"/>
</dbReference>
<dbReference type="Gene3D" id="3.30.450.20">
    <property type="entry name" value="PAS domain"/>
    <property type="match status" value="1"/>
</dbReference>
<feature type="region of interest" description="Disordered" evidence="4">
    <location>
        <begin position="449"/>
        <end position="483"/>
    </location>
</feature>
<dbReference type="NCBIfam" id="TIGR00229">
    <property type="entry name" value="sensory_box"/>
    <property type="match status" value="1"/>
</dbReference>
<dbReference type="PANTHER" id="PTHR47429">
    <property type="entry name" value="PROTEIN TWIN LOV 1"/>
    <property type="match status" value="1"/>
</dbReference>
<dbReference type="Pfam" id="PF13426">
    <property type="entry name" value="PAS_9"/>
    <property type="match status" value="1"/>
</dbReference>
<proteinExistence type="predicted"/>
<reference evidence="6" key="1">
    <citation type="submission" date="2020-04" db="EMBL/GenBank/DDBJ databases">
        <title>Draft genome resource of the tomato pathogen Pseudocercospora fuligena.</title>
        <authorList>
            <person name="Zaccaron A."/>
        </authorList>
    </citation>
    <scope>NUCLEOTIDE SEQUENCE</scope>
    <source>
        <strain evidence="6">PF001</strain>
    </source>
</reference>
<gene>
    <name evidence="6" type="ORF">HII31_13447</name>
</gene>
<feature type="compositionally biased region" description="Low complexity" evidence="4">
    <location>
        <begin position="14"/>
        <end position="23"/>
    </location>
</feature>